<keyword evidence="1" id="KW-1133">Transmembrane helix</keyword>
<keyword evidence="1" id="KW-0472">Membrane</keyword>
<organism evidence="2">
    <name type="scientific">Podoviridae sp. ctWeH21</name>
    <dbReference type="NCBI Taxonomy" id="2825255"/>
    <lineage>
        <taxon>Viruses</taxon>
        <taxon>Duplodnaviria</taxon>
        <taxon>Heunggongvirae</taxon>
        <taxon>Uroviricota</taxon>
        <taxon>Caudoviricetes</taxon>
    </lineage>
</organism>
<evidence type="ECO:0000256" key="1">
    <source>
        <dbReference type="SAM" id="Phobius"/>
    </source>
</evidence>
<protein>
    <submittedName>
        <fullName evidence="2">Uncharacterized protein</fullName>
    </submittedName>
</protein>
<proteinExistence type="predicted"/>
<name>A0A8S5PI62_9CAUD</name>
<accession>A0A8S5PI62</accession>
<sequence length="43" mass="4907">MGIFGVSSRPYLERGVIACNIVILHKFFLYFCAYLPTYSSLES</sequence>
<reference evidence="2" key="1">
    <citation type="journal article" date="2021" name="Proc. Natl. Acad. Sci. U.S.A.">
        <title>A Catalog of Tens of Thousands of Viruses from Human Metagenomes Reveals Hidden Associations with Chronic Diseases.</title>
        <authorList>
            <person name="Tisza M.J."/>
            <person name="Buck C.B."/>
        </authorList>
    </citation>
    <scope>NUCLEOTIDE SEQUENCE</scope>
    <source>
        <strain evidence="2">CtWeH21</strain>
    </source>
</reference>
<dbReference type="EMBL" id="BK015419">
    <property type="protein sequence ID" value="DAE05860.1"/>
    <property type="molecule type" value="Genomic_DNA"/>
</dbReference>
<evidence type="ECO:0000313" key="2">
    <source>
        <dbReference type="EMBL" id="DAE05860.1"/>
    </source>
</evidence>
<keyword evidence="1" id="KW-0812">Transmembrane</keyword>
<feature type="transmembrane region" description="Helical" evidence="1">
    <location>
        <begin position="15"/>
        <end position="35"/>
    </location>
</feature>